<evidence type="ECO:0000259" key="4">
    <source>
        <dbReference type="PROSITE" id="PS50949"/>
    </source>
</evidence>
<dbReference type="CDD" id="cd07377">
    <property type="entry name" value="WHTH_GntR"/>
    <property type="match status" value="1"/>
</dbReference>
<evidence type="ECO:0000313" key="5">
    <source>
        <dbReference type="EMBL" id="KZB64161.1"/>
    </source>
</evidence>
<dbReference type="SUPFAM" id="SSF46785">
    <property type="entry name" value="Winged helix' DNA-binding domain"/>
    <property type="match status" value="1"/>
</dbReference>
<dbReference type="InterPro" id="IPR036390">
    <property type="entry name" value="WH_DNA-bd_sf"/>
</dbReference>
<dbReference type="GO" id="GO:0003700">
    <property type="term" value="F:DNA-binding transcription factor activity"/>
    <property type="evidence" value="ECO:0007669"/>
    <property type="project" value="InterPro"/>
</dbReference>
<dbReference type="PANTHER" id="PTHR43537">
    <property type="entry name" value="TRANSCRIPTIONAL REGULATOR, GNTR FAMILY"/>
    <property type="match status" value="1"/>
</dbReference>
<dbReference type="Pfam" id="PF00392">
    <property type="entry name" value="GntR"/>
    <property type="match status" value="1"/>
</dbReference>
<dbReference type="PANTHER" id="PTHR43537:SF45">
    <property type="entry name" value="GNTR FAMILY REGULATORY PROTEIN"/>
    <property type="match status" value="1"/>
</dbReference>
<accession>A0A154L4Y3</accession>
<dbReference type="GO" id="GO:0003677">
    <property type="term" value="F:DNA binding"/>
    <property type="evidence" value="ECO:0007669"/>
    <property type="project" value="UniProtKB-KW"/>
</dbReference>
<dbReference type="InterPro" id="IPR011711">
    <property type="entry name" value="GntR_C"/>
</dbReference>
<dbReference type="RefSeq" id="WP_062952137.1">
    <property type="nucleotide sequence ID" value="NZ_CP136684.1"/>
</dbReference>
<dbReference type="SUPFAM" id="SSF48008">
    <property type="entry name" value="GntR ligand-binding domain-like"/>
    <property type="match status" value="1"/>
</dbReference>
<feature type="domain" description="HTH gntR-type" evidence="4">
    <location>
        <begin position="22"/>
        <end position="89"/>
    </location>
</feature>
<evidence type="ECO:0000256" key="1">
    <source>
        <dbReference type="ARBA" id="ARBA00023015"/>
    </source>
</evidence>
<dbReference type="Gene3D" id="1.20.120.530">
    <property type="entry name" value="GntR ligand-binding domain-like"/>
    <property type="match status" value="1"/>
</dbReference>
<dbReference type="EMBL" id="LPVY01000013">
    <property type="protein sequence ID" value="KZB64161.1"/>
    <property type="molecule type" value="Genomic_DNA"/>
</dbReference>
<dbReference type="SMART" id="SM00345">
    <property type="entry name" value="HTH_GNTR"/>
    <property type="match status" value="1"/>
</dbReference>
<protein>
    <submittedName>
        <fullName evidence="5">GntR family transcriptional regulator</fullName>
    </submittedName>
</protein>
<evidence type="ECO:0000256" key="3">
    <source>
        <dbReference type="ARBA" id="ARBA00023163"/>
    </source>
</evidence>
<keyword evidence="2" id="KW-0238">DNA-binding</keyword>
<dbReference type="Gene3D" id="1.10.10.10">
    <property type="entry name" value="Winged helix-like DNA-binding domain superfamily/Winged helix DNA-binding domain"/>
    <property type="match status" value="1"/>
</dbReference>
<dbReference type="InterPro" id="IPR036388">
    <property type="entry name" value="WH-like_DNA-bd_sf"/>
</dbReference>
<dbReference type="Proteomes" id="UP000076335">
    <property type="component" value="Unassembled WGS sequence"/>
</dbReference>
<sequence length="238" mass="26141">MNTFMGGFMPVQDGGIKANAHVPASALVYEEIRSRIISLALPPETTLVRAELAESFKVSQSPVREAIMRLEQDGLVASYPQSRTIVTKIDVARIREEHFLRVAAECEVVRQLAEMGETGAVVKAKGIIKMQEALAGDIEQIDLFKQLDETFHAALFTGVNQSNLHVQVTARSGHLARVRMLDLPRAGKMLSVLEGHKAVIAAIQSGDGNLASSEMRKHLSGTMERLPQIVEENRELFS</sequence>
<comment type="caution">
    <text evidence="5">The sequence shown here is derived from an EMBL/GenBank/DDBJ whole genome shotgun (WGS) entry which is preliminary data.</text>
</comment>
<reference evidence="5 6" key="1">
    <citation type="submission" date="2015-12" db="EMBL/GenBank/DDBJ databases">
        <title>Genome sequence of Thalassospira lucentensis MCCC 1A02072.</title>
        <authorList>
            <person name="Lu L."/>
            <person name="Lai Q."/>
            <person name="Shao Z."/>
            <person name="Qian P."/>
        </authorList>
    </citation>
    <scope>NUCLEOTIDE SEQUENCE [LARGE SCALE GENOMIC DNA]</scope>
    <source>
        <strain evidence="5 6">MCCC 1A02072</strain>
    </source>
</reference>
<organism evidence="5 6">
    <name type="scientific">Thalassospira lucentensis</name>
    <dbReference type="NCBI Taxonomy" id="168935"/>
    <lineage>
        <taxon>Bacteria</taxon>
        <taxon>Pseudomonadati</taxon>
        <taxon>Pseudomonadota</taxon>
        <taxon>Alphaproteobacteria</taxon>
        <taxon>Rhodospirillales</taxon>
        <taxon>Thalassospiraceae</taxon>
        <taxon>Thalassospira</taxon>
    </lineage>
</organism>
<gene>
    <name evidence="5" type="ORF">AUP42_20510</name>
</gene>
<proteinExistence type="predicted"/>
<dbReference type="InterPro" id="IPR000524">
    <property type="entry name" value="Tscrpt_reg_HTH_GntR"/>
</dbReference>
<dbReference type="OrthoDB" id="9788098at2"/>
<evidence type="ECO:0000313" key="6">
    <source>
        <dbReference type="Proteomes" id="UP000076335"/>
    </source>
</evidence>
<keyword evidence="3" id="KW-0804">Transcription</keyword>
<keyword evidence="1" id="KW-0805">Transcription regulation</keyword>
<dbReference type="SMART" id="SM00895">
    <property type="entry name" value="FCD"/>
    <property type="match status" value="1"/>
</dbReference>
<dbReference type="PROSITE" id="PS50949">
    <property type="entry name" value="HTH_GNTR"/>
    <property type="match status" value="1"/>
</dbReference>
<dbReference type="Pfam" id="PF07729">
    <property type="entry name" value="FCD"/>
    <property type="match status" value="1"/>
</dbReference>
<evidence type="ECO:0000256" key="2">
    <source>
        <dbReference type="ARBA" id="ARBA00023125"/>
    </source>
</evidence>
<dbReference type="AlphaFoldDB" id="A0A154L4Y3"/>
<dbReference type="InterPro" id="IPR008920">
    <property type="entry name" value="TF_FadR/GntR_C"/>
</dbReference>
<name>A0A154L4Y3_9PROT</name>